<dbReference type="PANTHER" id="PTHR33492">
    <property type="entry name" value="OSJNBA0043A12.37 PROTEIN-RELATED"/>
    <property type="match status" value="1"/>
</dbReference>
<dbReference type="InterPro" id="IPR001005">
    <property type="entry name" value="SANT/Myb"/>
</dbReference>
<dbReference type="RefSeq" id="XP_056697706.1">
    <property type="nucleotide sequence ID" value="XM_056841728.1"/>
</dbReference>
<dbReference type="Gene3D" id="2.40.50.140">
    <property type="entry name" value="Nucleic acid-binding proteins"/>
    <property type="match status" value="1"/>
</dbReference>
<name>A0ABM3RQ22_SPIOL</name>
<evidence type="ECO:0000313" key="4">
    <source>
        <dbReference type="Proteomes" id="UP000813463"/>
    </source>
</evidence>
<dbReference type="InterPro" id="IPR003871">
    <property type="entry name" value="RFA1B/D_OB_1st"/>
</dbReference>
<keyword evidence="4" id="KW-1185">Reference proteome</keyword>
<dbReference type="Pfam" id="PF13837">
    <property type="entry name" value="Myb_DNA-bind_4"/>
    <property type="match status" value="1"/>
</dbReference>
<protein>
    <submittedName>
        <fullName evidence="5">Trihelix transcription factor ASR3 isoform X1</fullName>
    </submittedName>
</protein>
<dbReference type="Pfam" id="PF02721">
    <property type="entry name" value="DUF223"/>
    <property type="match status" value="1"/>
</dbReference>
<proteinExistence type="predicted"/>
<dbReference type="GeneID" id="110783916"/>
<gene>
    <name evidence="5" type="primary">LOC110783916</name>
</gene>
<organism evidence="4 5">
    <name type="scientific">Spinacia oleracea</name>
    <name type="common">Spinach</name>
    <dbReference type="NCBI Taxonomy" id="3562"/>
    <lineage>
        <taxon>Eukaryota</taxon>
        <taxon>Viridiplantae</taxon>
        <taxon>Streptophyta</taxon>
        <taxon>Embryophyta</taxon>
        <taxon>Tracheophyta</taxon>
        <taxon>Spermatophyta</taxon>
        <taxon>Magnoliopsida</taxon>
        <taxon>eudicotyledons</taxon>
        <taxon>Gunneridae</taxon>
        <taxon>Pentapetalae</taxon>
        <taxon>Caryophyllales</taxon>
        <taxon>Chenopodiaceae</taxon>
        <taxon>Chenopodioideae</taxon>
        <taxon>Anserineae</taxon>
        <taxon>Spinacia</taxon>
    </lineage>
</organism>
<dbReference type="InterPro" id="IPR044822">
    <property type="entry name" value="Myb_DNA-bind_4"/>
</dbReference>
<feature type="transmembrane region" description="Helical" evidence="2">
    <location>
        <begin position="389"/>
        <end position="409"/>
    </location>
</feature>
<feature type="compositionally biased region" description="Acidic residues" evidence="1">
    <location>
        <begin position="142"/>
        <end position="151"/>
    </location>
</feature>
<feature type="region of interest" description="Disordered" evidence="1">
    <location>
        <begin position="136"/>
        <end position="200"/>
    </location>
</feature>
<feature type="domain" description="Myb-like" evidence="3">
    <location>
        <begin position="30"/>
        <end position="86"/>
    </location>
</feature>
<evidence type="ECO:0000256" key="1">
    <source>
        <dbReference type="SAM" id="MobiDB-lite"/>
    </source>
</evidence>
<dbReference type="Gene3D" id="1.10.10.60">
    <property type="entry name" value="Homeodomain-like"/>
    <property type="match status" value="1"/>
</dbReference>
<dbReference type="CDD" id="cd04480">
    <property type="entry name" value="RPA1_DBD_A_like"/>
    <property type="match status" value="1"/>
</dbReference>
<dbReference type="PANTHER" id="PTHR33492:SF4">
    <property type="entry name" value="OS02G0174300 PROTEIN"/>
    <property type="match status" value="1"/>
</dbReference>
<keyword evidence="2" id="KW-0472">Membrane</keyword>
<keyword evidence="2" id="KW-0812">Transmembrane</keyword>
<keyword evidence="2" id="KW-1133">Transmembrane helix</keyword>
<evidence type="ECO:0000256" key="2">
    <source>
        <dbReference type="SAM" id="Phobius"/>
    </source>
</evidence>
<dbReference type="PROSITE" id="PS50090">
    <property type="entry name" value="MYB_LIKE"/>
    <property type="match status" value="1"/>
</dbReference>
<accession>A0ABM3RQ22</accession>
<dbReference type="InterPro" id="IPR012340">
    <property type="entry name" value="NA-bd_OB-fold"/>
</dbReference>
<dbReference type="Proteomes" id="UP000813463">
    <property type="component" value="Chromosome 1"/>
</dbReference>
<sequence>MWEADVGQQPPESTSGSRRTRSHLQEAAVWTIQDMLILVNEIAVVEGDWQNSLSTHQKWTIIAETCNALGVARNANQCRRKWQSLLADYNLVKECKLNSGSESYWSLGSERRKEAGLPSEFDKDLYKAMEDFMKAPDRADTDPECDPEAGEVDVLNVEESGPEPKRRRRRSIPQNRLSEERKQPKLEVEHVNPEPQNRLSEVRKQPKLEAEHVNPEPLVVEDMGQILAAKLMENTELIHAILAGNVTENVDDDDDLADVRNEESLKIEKVRRKADKLVACFEDLAKNLEHLCGVVDKGRQDSSFYKNKSFISKFKDVFTEGEAYNISNFGVGKNARDYKPTMHPYKINFRMFTQAVEVVGSTIHIHDFDFKSYEALKDLDSSVLIGIKIYLVFGYYIHFFILFTVIIGFL</sequence>
<reference evidence="4" key="1">
    <citation type="journal article" date="2021" name="Nat. Commun.">
        <title>Genomic analyses provide insights into spinach domestication and the genetic basis of agronomic traits.</title>
        <authorList>
            <person name="Cai X."/>
            <person name="Sun X."/>
            <person name="Xu C."/>
            <person name="Sun H."/>
            <person name="Wang X."/>
            <person name="Ge C."/>
            <person name="Zhang Z."/>
            <person name="Wang Q."/>
            <person name="Fei Z."/>
            <person name="Jiao C."/>
            <person name="Wang Q."/>
        </authorList>
    </citation>
    <scope>NUCLEOTIDE SEQUENCE [LARGE SCALE GENOMIC DNA]</scope>
    <source>
        <strain evidence="4">cv. Varoflay</strain>
    </source>
</reference>
<evidence type="ECO:0000313" key="5">
    <source>
        <dbReference type="RefSeq" id="XP_056697706.1"/>
    </source>
</evidence>
<reference evidence="5" key="2">
    <citation type="submission" date="2025-08" db="UniProtKB">
        <authorList>
            <consortium name="RefSeq"/>
        </authorList>
    </citation>
    <scope>IDENTIFICATION</scope>
    <source>
        <tissue evidence="5">Leaf</tissue>
    </source>
</reference>
<feature type="compositionally biased region" description="Basic and acidic residues" evidence="1">
    <location>
        <begin position="177"/>
        <end position="192"/>
    </location>
</feature>
<feature type="region of interest" description="Disordered" evidence="1">
    <location>
        <begin position="1"/>
        <end position="21"/>
    </location>
</feature>
<evidence type="ECO:0000259" key="3">
    <source>
        <dbReference type="PROSITE" id="PS50090"/>
    </source>
</evidence>